<dbReference type="PANTHER" id="PTHR43774">
    <property type="entry name" value="PEPTIDE METHIONINE SULFOXIDE REDUCTASE"/>
    <property type="match status" value="1"/>
</dbReference>
<dbReference type="PATRIC" id="fig|1618485.3.peg.684"/>
<evidence type="ECO:0000256" key="1">
    <source>
        <dbReference type="ARBA" id="ARBA00023002"/>
    </source>
</evidence>
<comment type="function">
    <text evidence="4">Has an important function as a repair enzyme for proteins that have been inactivated by oxidation. Catalyzes the reversible oxidation-reduction of methionine sulfoxide in proteins to methionine.</text>
</comment>
<protein>
    <recommendedName>
        <fullName evidence="4">Peptide methionine sulfoxide reductase MsrA</fullName>
        <shortName evidence="4">Protein-methionine-S-oxide reductase</shortName>
        <ecNumber evidence="4">1.8.4.11</ecNumber>
    </recommendedName>
    <alternativeName>
        <fullName evidence="4">Peptide-methionine (S)-S-oxide reductase</fullName>
        <shortName evidence="4">Peptide Met(O) reductase</shortName>
    </alternativeName>
</protein>
<dbReference type="GO" id="GO:0033744">
    <property type="term" value="F:L-methionine:thioredoxin-disulfide S-oxidoreductase activity"/>
    <property type="evidence" value="ECO:0007669"/>
    <property type="project" value="RHEA"/>
</dbReference>
<comment type="catalytic activity">
    <reaction evidence="3 4">
        <text>[thioredoxin]-disulfide + L-methionine + H2O = L-methionine (S)-S-oxide + [thioredoxin]-dithiol</text>
        <dbReference type="Rhea" id="RHEA:19993"/>
        <dbReference type="Rhea" id="RHEA-COMP:10698"/>
        <dbReference type="Rhea" id="RHEA-COMP:10700"/>
        <dbReference type="ChEBI" id="CHEBI:15377"/>
        <dbReference type="ChEBI" id="CHEBI:29950"/>
        <dbReference type="ChEBI" id="CHEBI:50058"/>
        <dbReference type="ChEBI" id="CHEBI:57844"/>
        <dbReference type="ChEBI" id="CHEBI:58772"/>
        <dbReference type="EC" id="1.8.4.11"/>
    </reaction>
</comment>
<dbReference type="EMBL" id="LBPX01000026">
    <property type="protein sequence ID" value="KKP66908.1"/>
    <property type="molecule type" value="Genomic_DNA"/>
</dbReference>
<reference evidence="6 7" key="1">
    <citation type="journal article" date="2015" name="Nature">
        <title>rRNA introns, odd ribosomes, and small enigmatic genomes across a large radiation of phyla.</title>
        <authorList>
            <person name="Brown C.T."/>
            <person name="Hug L.A."/>
            <person name="Thomas B.C."/>
            <person name="Sharon I."/>
            <person name="Castelle C.J."/>
            <person name="Singh A."/>
            <person name="Wilkins M.J."/>
            <person name="Williams K.H."/>
            <person name="Banfield J.F."/>
        </authorList>
    </citation>
    <scope>NUCLEOTIDE SEQUENCE [LARGE SCALE GENOMIC DNA]</scope>
</reference>
<dbReference type="InterPro" id="IPR036509">
    <property type="entry name" value="Met_Sox_Rdtase_MsrA_sf"/>
</dbReference>
<dbReference type="Pfam" id="PF01625">
    <property type="entry name" value="PMSR"/>
    <property type="match status" value="1"/>
</dbReference>
<evidence type="ECO:0000256" key="2">
    <source>
        <dbReference type="ARBA" id="ARBA00047806"/>
    </source>
</evidence>
<evidence type="ECO:0000313" key="6">
    <source>
        <dbReference type="EMBL" id="KKP66908.1"/>
    </source>
</evidence>
<dbReference type="EC" id="1.8.4.11" evidence="4"/>
<comment type="caution">
    <text evidence="6">The sequence shown here is derived from an EMBL/GenBank/DDBJ whole genome shotgun (WGS) entry which is preliminary data.</text>
</comment>
<feature type="active site" evidence="4">
    <location>
        <position position="12"/>
    </location>
</feature>
<dbReference type="GO" id="GO:0008113">
    <property type="term" value="F:peptide-methionine (S)-S-oxide reductase activity"/>
    <property type="evidence" value="ECO:0007669"/>
    <property type="project" value="UniProtKB-UniRule"/>
</dbReference>
<feature type="domain" description="Peptide methionine sulphoxide reductase MsrA" evidence="5">
    <location>
        <begin position="6"/>
        <end position="158"/>
    </location>
</feature>
<gene>
    <name evidence="4" type="primary">msrA</name>
    <name evidence="6" type="ORF">UR63_C0026G0001</name>
</gene>
<evidence type="ECO:0000256" key="4">
    <source>
        <dbReference type="HAMAP-Rule" id="MF_01401"/>
    </source>
</evidence>
<dbReference type="Gene3D" id="3.30.1060.10">
    <property type="entry name" value="Peptide methionine sulphoxide reductase MsrA"/>
    <property type="match status" value="1"/>
</dbReference>
<accession>A0A0G0BBN8</accession>
<dbReference type="NCBIfam" id="TIGR00401">
    <property type="entry name" value="msrA"/>
    <property type="match status" value="1"/>
</dbReference>
<dbReference type="Proteomes" id="UP000034127">
    <property type="component" value="Unassembled WGS sequence"/>
</dbReference>
<comment type="catalytic activity">
    <reaction evidence="2 4">
        <text>L-methionyl-[protein] + [thioredoxin]-disulfide + H2O = L-methionyl-(S)-S-oxide-[protein] + [thioredoxin]-dithiol</text>
        <dbReference type="Rhea" id="RHEA:14217"/>
        <dbReference type="Rhea" id="RHEA-COMP:10698"/>
        <dbReference type="Rhea" id="RHEA-COMP:10700"/>
        <dbReference type="Rhea" id="RHEA-COMP:12313"/>
        <dbReference type="Rhea" id="RHEA-COMP:12315"/>
        <dbReference type="ChEBI" id="CHEBI:15377"/>
        <dbReference type="ChEBI" id="CHEBI:16044"/>
        <dbReference type="ChEBI" id="CHEBI:29950"/>
        <dbReference type="ChEBI" id="CHEBI:44120"/>
        <dbReference type="ChEBI" id="CHEBI:50058"/>
        <dbReference type="EC" id="1.8.4.11"/>
    </reaction>
</comment>
<evidence type="ECO:0000259" key="5">
    <source>
        <dbReference type="Pfam" id="PF01625"/>
    </source>
</evidence>
<organism evidence="6 7">
    <name type="scientific">Candidatus Roizmanbacteria bacterium GW2011_GWC2_35_12</name>
    <dbReference type="NCBI Taxonomy" id="1618485"/>
    <lineage>
        <taxon>Bacteria</taxon>
        <taxon>Candidatus Roizmaniibacteriota</taxon>
    </lineage>
</organism>
<sequence>MRMEIAVFGGGCFWCLEAVFKEIKGVQSVMPGYAGGDQDFPNEFEVHSGFTGHAEVLRIEFDPSTISYSDLLDIFWSIHNPTSLNRQGNDIGPEYRSIILYTSESQKDEINKSIKLLKESKKYKEPILTEVAPLDKFYDTEEYHQNYFENHKDEPYCQLMILPKLQKFKEEFKEKVK</sequence>
<name>A0A0G0BBN8_9BACT</name>
<keyword evidence="1 4" id="KW-0560">Oxidoreductase</keyword>
<evidence type="ECO:0000256" key="3">
    <source>
        <dbReference type="ARBA" id="ARBA00048782"/>
    </source>
</evidence>
<dbReference type="HAMAP" id="MF_01401">
    <property type="entry name" value="MsrA"/>
    <property type="match status" value="1"/>
</dbReference>
<dbReference type="SUPFAM" id="SSF55068">
    <property type="entry name" value="Peptide methionine sulfoxide reductase"/>
    <property type="match status" value="1"/>
</dbReference>
<proteinExistence type="inferred from homology"/>
<evidence type="ECO:0000313" key="7">
    <source>
        <dbReference type="Proteomes" id="UP000034127"/>
    </source>
</evidence>
<dbReference type="AlphaFoldDB" id="A0A0G0BBN8"/>
<dbReference type="PANTHER" id="PTHR43774:SF1">
    <property type="entry name" value="PEPTIDE METHIONINE SULFOXIDE REDUCTASE MSRA 2"/>
    <property type="match status" value="1"/>
</dbReference>
<comment type="similarity">
    <text evidence="4">Belongs to the MsrA Met sulfoxide reductase family.</text>
</comment>
<dbReference type="InterPro" id="IPR002569">
    <property type="entry name" value="Met_Sox_Rdtase_MsrA_dom"/>
</dbReference>